<comment type="catalytic activity">
    <reaction evidence="10 11">
        <text>shikimate + ATP = 3-phosphoshikimate + ADP + H(+)</text>
        <dbReference type="Rhea" id="RHEA:13121"/>
        <dbReference type="ChEBI" id="CHEBI:15378"/>
        <dbReference type="ChEBI" id="CHEBI:30616"/>
        <dbReference type="ChEBI" id="CHEBI:36208"/>
        <dbReference type="ChEBI" id="CHEBI:145989"/>
        <dbReference type="ChEBI" id="CHEBI:456216"/>
        <dbReference type="EC" id="2.7.1.71"/>
    </reaction>
</comment>
<feature type="binding site" evidence="11">
    <location>
        <position position="32"/>
    </location>
    <ligand>
        <name>substrate</name>
    </ligand>
</feature>
<dbReference type="InterPro" id="IPR031322">
    <property type="entry name" value="Shikimate/glucono_kinase"/>
</dbReference>
<accession>A0ABR7JMC9</accession>
<evidence type="ECO:0000256" key="4">
    <source>
        <dbReference type="ARBA" id="ARBA00022605"/>
    </source>
</evidence>
<evidence type="ECO:0000256" key="10">
    <source>
        <dbReference type="ARBA" id="ARBA00048567"/>
    </source>
</evidence>
<dbReference type="Proteomes" id="UP000609849">
    <property type="component" value="Unassembled WGS sequence"/>
</dbReference>
<gene>
    <name evidence="11" type="primary">aroK</name>
    <name evidence="12" type="ORF">H8923_04875</name>
</gene>
<feature type="binding site" evidence="11">
    <location>
        <position position="14"/>
    </location>
    <ligand>
        <name>Mg(2+)</name>
        <dbReference type="ChEBI" id="CHEBI:18420"/>
    </ligand>
</feature>
<reference evidence="12 13" key="1">
    <citation type="submission" date="2020-08" db="EMBL/GenBank/DDBJ databases">
        <authorList>
            <person name="Liu C."/>
            <person name="Sun Q."/>
        </authorList>
    </citation>
    <scope>NUCLEOTIDE SEQUENCE [LARGE SCALE GENOMIC DNA]</scope>
    <source>
        <strain evidence="12 13">NSJ-18</strain>
    </source>
</reference>
<feature type="binding site" evidence="11">
    <location>
        <position position="78"/>
    </location>
    <ligand>
        <name>substrate</name>
    </ligand>
</feature>
<evidence type="ECO:0000256" key="1">
    <source>
        <dbReference type="ARBA" id="ARBA00004842"/>
    </source>
</evidence>
<comment type="similarity">
    <text evidence="2 11">Belongs to the shikimate kinase family.</text>
</comment>
<proteinExistence type="inferred from homology"/>
<comment type="pathway">
    <text evidence="1 11">Metabolic intermediate biosynthesis; chorismate biosynthesis; chorismate from D-erythrose 4-phosphate and phosphoenolpyruvate: step 5/7.</text>
</comment>
<comment type="caution">
    <text evidence="12">The sequence shown here is derived from an EMBL/GenBank/DDBJ whole genome shotgun (WGS) entry which is preliminary data.</text>
</comment>
<feature type="binding site" evidence="11">
    <location>
        <position position="117"/>
    </location>
    <ligand>
        <name>ATP</name>
        <dbReference type="ChEBI" id="CHEBI:30616"/>
    </ligand>
</feature>
<feature type="binding site" evidence="11">
    <location>
        <begin position="10"/>
        <end position="15"/>
    </location>
    <ligand>
        <name>ATP</name>
        <dbReference type="ChEBI" id="CHEBI:30616"/>
    </ligand>
</feature>
<dbReference type="PROSITE" id="PS01128">
    <property type="entry name" value="SHIKIMATE_KINASE"/>
    <property type="match status" value="1"/>
</dbReference>
<keyword evidence="11" id="KW-0460">Magnesium</keyword>
<evidence type="ECO:0000313" key="12">
    <source>
        <dbReference type="EMBL" id="MBC5996086.1"/>
    </source>
</evidence>
<protein>
    <recommendedName>
        <fullName evidence="3 11">Shikimate kinase</fullName>
        <shortName evidence="11">SK</shortName>
        <ecNumber evidence="3 11">2.7.1.71</ecNumber>
    </recommendedName>
</protein>
<comment type="subcellular location">
    <subcellularLocation>
        <location evidence="11">Cytoplasm</location>
    </subcellularLocation>
</comment>
<evidence type="ECO:0000256" key="11">
    <source>
        <dbReference type="HAMAP-Rule" id="MF_00109"/>
    </source>
</evidence>
<dbReference type="PANTHER" id="PTHR21087:SF16">
    <property type="entry name" value="SHIKIMATE KINASE 1, CHLOROPLASTIC"/>
    <property type="match status" value="1"/>
</dbReference>
<keyword evidence="6 11" id="KW-0547">Nucleotide-binding</keyword>
<dbReference type="SUPFAM" id="SSF52540">
    <property type="entry name" value="P-loop containing nucleoside triphosphate hydrolases"/>
    <property type="match status" value="1"/>
</dbReference>
<keyword evidence="11" id="KW-0479">Metal-binding</keyword>
<evidence type="ECO:0000256" key="6">
    <source>
        <dbReference type="ARBA" id="ARBA00022741"/>
    </source>
</evidence>
<dbReference type="InterPro" id="IPR023000">
    <property type="entry name" value="Shikimate_kinase_CS"/>
</dbReference>
<dbReference type="CDD" id="cd00464">
    <property type="entry name" value="SK"/>
    <property type="match status" value="1"/>
</dbReference>
<dbReference type="HAMAP" id="MF_00109">
    <property type="entry name" value="Shikimate_kinase"/>
    <property type="match status" value="1"/>
</dbReference>
<dbReference type="EC" id="2.7.1.71" evidence="3 11"/>
<dbReference type="InterPro" id="IPR027417">
    <property type="entry name" value="P-loop_NTPase"/>
</dbReference>
<keyword evidence="13" id="KW-1185">Reference proteome</keyword>
<dbReference type="RefSeq" id="WP_153924162.1">
    <property type="nucleotide sequence ID" value="NZ_JACRWE010000002.1"/>
</dbReference>
<feature type="binding site" evidence="11">
    <location>
        <position position="56"/>
    </location>
    <ligand>
        <name>substrate</name>
    </ligand>
</feature>
<evidence type="ECO:0000256" key="8">
    <source>
        <dbReference type="ARBA" id="ARBA00022840"/>
    </source>
</evidence>
<organism evidence="12 13">
    <name type="scientific">Romboutsia faecis</name>
    <dbReference type="NCBI Taxonomy" id="2764597"/>
    <lineage>
        <taxon>Bacteria</taxon>
        <taxon>Bacillati</taxon>
        <taxon>Bacillota</taxon>
        <taxon>Clostridia</taxon>
        <taxon>Peptostreptococcales</taxon>
        <taxon>Peptostreptococcaceae</taxon>
        <taxon>Romboutsia</taxon>
    </lineage>
</organism>
<evidence type="ECO:0000256" key="7">
    <source>
        <dbReference type="ARBA" id="ARBA00022777"/>
    </source>
</evidence>
<evidence type="ECO:0000256" key="9">
    <source>
        <dbReference type="ARBA" id="ARBA00023141"/>
    </source>
</evidence>
<dbReference type="PANTHER" id="PTHR21087">
    <property type="entry name" value="SHIKIMATE KINASE"/>
    <property type="match status" value="1"/>
</dbReference>
<feature type="binding site" evidence="11">
    <location>
        <position position="137"/>
    </location>
    <ligand>
        <name>substrate</name>
    </ligand>
</feature>
<keyword evidence="11" id="KW-0963">Cytoplasm</keyword>
<keyword evidence="7 11" id="KW-0418">Kinase</keyword>
<evidence type="ECO:0000256" key="3">
    <source>
        <dbReference type="ARBA" id="ARBA00012154"/>
    </source>
</evidence>
<dbReference type="PRINTS" id="PR01100">
    <property type="entry name" value="SHIKIMTKNASE"/>
</dbReference>
<evidence type="ECO:0000256" key="5">
    <source>
        <dbReference type="ARBA" id="ARBA00022679"/>
    </source>
</evidence>
<keyword evidence="4 11" id="KW-0028">Amino-acid biosynthesis</keyword>
<comment type="function">
    <text evidence="11">Catalyzes the specific phosphorylation of the 3-hydroxyl group of shikimic acid using ATP as a cosubstrate.</text>
</comment>
<dbReference type="InterPro" id="IPR000623">
    <property type="entry name" value="Shikimate_kinase/TSH1"/>
</dbReference>
<keyword evidence="5 11" id="KW-0808">Transferase</keyword>
<sequence length="168" mass="19237">MKIILIGLMGAGKTTIGKELSNKLNLRFIDMDDEIEKQSKMSIVDIFEKYGENKFREIESKLLEKLVLEDDIIISTGGGIIKIDDNCKLLNKQDNVVFLNGSIETLVKNVSNDIHKRPLLKSSTDLYAKIEELLTERYEKYKESSDIIVDINNKNINEVISQILVYIR</sequence>
<name>A0ABR7JMC9_9FIRM</name>
<dbReference type="EMBL" id="JACRWE010000002">
    <property type="protein sequence ID" value="MBC5996086.1"/>
    <property type="molecule type" value="Genomic_DNA"/>
</dbReference>
<keyword evidence="8 11" id="KW-0067">ATP-binding</keyword>
<dbReference type="Pfam" id="PF01202">
    <property type="entry name" value="SKI"/>
    <property type="match status" value="1"/>
</dbReference>
<dbReference type="Gene3D" id="3.40.50.300">
    <property type="entry name" value="P-loop containing nucleotide triphosphate hydrolases"/>
    <property type="match status" value="1"/>
</dbReference>
<evidence type="ECO:0000256" key="2">
    <source>
        <dbReference type="ARBA" id="ARBA00006997"/>
    </source>
</evidence>
<keyword evidence="9 11" id="KW-0057">Aromatic amino acid biosynthesis</keyword>
<comment type="subunit">
    <text evidence="11">Monomer.</text>
</comment>
<comment type="caution">
    <text evidence="11">Lacks conserved residue(s) required for the propagation of feature annotation.</text>
</comment>
<evidence type="ECO:0000313" key="13">
    <source>
        <dbReference type="Proteomes" id="UP000609849"/>
    </source>
</evidence>
<comment type="cofactor">
    <cofactor evidence="11">
        <name>Mg(2+)</name>
        <dbReference type="ChEBI" id="CHEBI:18420"/>
    </cofactor>
    <text evidence="11">Binds 1 Mg(2+) ion per subunit.</text>
</comment>